<dbReference type="RefSeq" id="WP_138238266.1">
    <property type="nucleotide sequence ID" value="NZ_VBRY01000002.1"/>
</dbReference>
<dbReference type="EMBL" id="VBRY01000002">
    <property type="protein sequence ID" value="TLS68647.1"/>
    <property type="molecule type" value="Genomic_DNA"/>
</dbReference>
<protein>
    <submittedName>
        <fullName evidence="1">DUF433 domain-containing protein</fullName>
    </submittedName>
</protein>
<gene>
    <name evidence="1" type="ORF">FEF65_02775</name>
</gene>
<comment type="caution">
    <text evidence="1">The sequence shown here is derived from an EMBL/GenBank/DDBJ whole genome shotgun (WGS) entry which is preliminary data.</text>
</comment>
<dbReference type="AlphaFoldDB" id="A0A5R9GXD1"/>
<organism evidence="1 2">
    <name type="scientific">Mariprofundus erugo</name>
    <dbReference type="NCBI Taxonomy" id="2528639"/>
    <lineage>
        <taxon>Bacteria</taxon>
        <taxon>Pseudomonadati</taxon>
        <taxon>Pseudomonadota</taxon>
        <taxon>Candidatius Mariprofundia</taxon>
        <taxon>Mariprofundales</taxon>
        <taxon>Mariprofundaceae</taxon>
        <taxon>Mariprofundus</taxon>
    </lineage>
</organism>
<dbReference type="Proteomes" id="UP000306585">
    <property type="component" value="Unassembled WGS sequence"/>
</dbReference>
<keyword evidence="2" id="KW-1185">Reference proteome</keyword>
<dbReference type="Pfam" id="PF04255">
    <property type="entry name" value="DUF433"/>
    <property type="match status" value="1"/>
</dbReference>
<evidence type="ECO:0000313" key="2">
    <source>
        <dbReference type="Proteomes" id="UP000306585"/>
    </source>
</evidence>
<name>A0A5R9GXD1_9PROT</name>
<accession>A0A5R9GXD1</accession>
<sequence>MQLTGIGLYTFQEATRLTGIKSGELRRWLCGYKAGGKDMPPLWQAELAEADLDGLSFHDLLEVQFVKAFRKYDVSLQTIRIAARHAREMFNSPYPFTCHRFQTDGKTIFWEAARESGEQDMLDLRNKQFVFEKVIQPSLYKGIEFDAGDRAARWFPEKNRKVVLDPAIAFGKPIVADTGIRTDILFEAWLAEGKDKQRVARQFEVPIQAVNAAIHFEERLAA</sequence>
<evidence type="ECO:0000313" key="1">
    <source>
        <dbReference type="EMBL" id="TLS68647.1"/>
    </source>
</evidence>
<dbReference type="InterPro" id="IPR007367">
    <property type="entry name" value="DUF433"/>
</dbReference>
<reference evidence="1 2" key="1">
    <citation type="journal article" date="2019" name="Appl. Environ. Microbiol.">
        <title>Environmental Evidence and Genomic Insight of Iron-oxidizing Bacteria Preference Towards More Corrosion Resistant Stainless Steel at Higher Salinities.</title>
        <authorList>
            <person name="Garrison C.E."/>
            <person name="Price K.A."/>
            <person name="Field E.K."/>
        </authorList>
    </citation>
    <scope>NUCLEOTIDE SEQUENCE [LARGE SCALE GENOMIC DNA]</scope>
    <source>
        <strain evidence="1 2">P3</strain>
    </source>
</reference>
<proteinExistence type="predicted"/>